<dbReference type="WBParaSite" id="ECPE_0001346101-mRNA-1">
    <property type="protein sequence ID" value="ECPE_0001346101-mRNA-1"/>
    <property type="gene ID" value="ECPE_0001346101"/>
</dbReference>
<evidence type="ECO:0000256" key="1">
    <source>
        <dbReference type="SAM" id="MobiDB-lite"/>
    </source>
</evidence>
<evidence type="ECO:0000313" key="3">
    <source>
        <dbReference type="Proteomes" id="UP000272942"/>
    </source>
</evidence>
<dbReference type="Proteomes" id="UP000272942">
    <property type="component" value="Unassembled WGS sequence"/>
</dbReference>
<reference evidence="4" key="1">
    <citation type="submission" date="2016-06" db="UniProtKB">
        <authorList>
            <consortium name="WormBaseParasite"/>
        </authorList>
    </citation>
    <scope>IDENTIFICATION</scope>
</reference>
<sequence>MIVNLDSNMHSSVKCLTNGHLQDILNGYHSQKHYRPEGEISMPPPTTGSTTLIAITAGGDNDDISLCMSTSANNHHPGLTSNPIISSSYFTPVPTDNFPELVSTAVHGNHSHKSSSSSNPHQHHSLLHLLPIHPDSPTLSNPKSESSANLSHDPHHDHHCLTISSATQSTTQLVTSHVVHMYPSQSEIPSSLTLTDQLHDQNDRSVMDYDRSRSAPSEQYFLLDMPVCKLTGTDRHTLAESGQQHPTIHTHPNPHNHHHHHHHPHQHHHQHHHPEQASDCMNQTSNNPFVSSVGLEPDEFNWDTIV</sequence>
<accession>A0A183B2I7</accession>
<keyword evidence="3" id="KW-1185">Reference proteome</keyword>
<feature type="compositionally biased region" description="Basic residues" evidence="1">
    <location>
        <begin position="252"/>
        <end position="272"/>
    </location>
</feature>
<evidence type="ECO:0000313" key="2">
    <source>
        <dbReference type="EMBL" id="VDP90694.1"/>
    </source>
</evidence>
<evidence type="ECO:0000313" key="4">
    <source>
        <dbReference type="WBParaSite" id="ECPE_0001346101-mRNA-1"/>
    </source>
</evidence>
<protein>
    <submittedName>
        <fullName evidence="4">GATA-type domain-containing protein</fullName>
    </submittedName>
</protein>
<name>A0A183B2I7_9TREM</name>
<feature type="region of interest" description="Disordered" evidence="1">
    <location>
        <begin position="239"/>
        <end position="295"/>
    </location>
</feature>
<feature type="region of interest" description="Disordered" evidence="1">
    <location>
        <begin position="131"/>
        <end position="159"/>
    </location>
</feature>
<dbReference type="AlphaFoldDB" id="A0A183B2I7"/>
<reference evidence="2 3" key="2">
    <citation type="submission" date="2018-11" db="EMBL/GenBank/DDBJ databases">
        <authorList>
            <consortium name="Pathogen Informatics"/>
        </authorList>
    </citation>
    <scope>NUCLEOTIDE SEQUENCE [LARGE SCALE GENOMIC DNA]</scope>
    <source>
        <strain evidence="2 3">Egypt</strain>
    </source>
</reference>
<feature type="compositionally biased region" description="Polar residues" evidence="1">
    <location>
        <begin position="279"/>
        <end position="290"/>
    </location>
</feature>
<feature type="compositionally biased region" description="Polar residues" evidence="1">
    <location>
        <begin position="138"/>
        <end position="150"/>
    </location>
</feature>
<proteinExistence type="predicted"/>
<dbReference type="EMBL" id="UZAN01055048">
    <property type="protein sequence ID" value="VDP90694.1"/>
    <property type="molecule type" value="Genomic_DNA"/>
</dbReference>
<organism evidence="4">
    <name type="scientific">Echinostoma caproni</name>
    <dbReference type="NCBI Taxonomy" id="27848"/>
    <lineage>
        <taxon>Eukaryota</taxon>
        <taxon>Metazoa</taxon>
        <taxon>Spiralia</taxon>
        <taxon>Lophotrochozoa</taxon>
        <taxon>Platyhelminthes</taxon>
        <taxon>Trematoda</taxon>
        <taxon>Digenea</taxon>
        <taxon>Plagiorchiida</taxon>
        <taxon>Echinostomata</taxon>
        <taxon>Echinostomatoidea</taxon>
        <taxon>Echinostomatidae</taxon>
        <taxon>Echinostoma</taxon>
    </lineage>
</organism>
<gene>
    <name evidence="2" type="ORF">ECPE_LOCUS13422</name>
</gene>